<proteinExistence type="predicted"/>
<dbReference type="Gene3D" id="3.40.50.1010">
    <property type="entry name" value="5'-nuclease"/>
    <property type="match status" value="1"/>
</dbReference>
<comment type="function">
    <text evidence="4">5'-3' exonuclease acting preferentially on double-stranded DNA.</text>
</comment>
<dbReference type="InterPro" id="IPR020046">
    <property type="entry name" value="5-3_exonucl_a-hlix_arch_N"/>
</dbReference>
<dbReference type="PANTHER" id="PTHR42646:SF2">
    <property type="entry name" value="5'-3' EXONUCLEASE FAMILY PROTEIN"/>
    <property type="match status" value="1"/>
</dbReference>
<dbReference type="SUPFAM" id="SSF88723">
    <property type="entry name" value="PIN domain-like"/>
    <property type="match status" value="1"/>
</dbReference>
<name>A0A8J6NIT8_9CHLR</name>
<evidence type="ECO:0000256" key="4">
    <source>
        <dbReference type="ARBA" id="ARBA00049957"/>
    </source>
</evidence>
<dbReference type="Pfam" id="PF02739">
    <property type="entry name" value="5_3_exonuc_N"/>
    <property type="match status" value="1"/>
</dbReference>
<accession>A0A8J6NIT8</accession>
<evidence type="ECO:0000259" key="6">
    <source>
        <dbReference type="SMART" id="SM00475"/>
    </source>
</evidence>
<gene>
    <name evidence="7" type="ORF">H8E29_04185</name>
</gene>
<dbReference type="GO" id="GO:0033567">
    <property type="term" value="P:DNA replication, Okazaki fragment processing"/>
    <property type="evidence" value="ECO:0007669"/>
    <property type="project" value="InterPro"/>
</dbReference>
<dbReference type="InterPro" id="IPR036279">
    <property type="entry name" value="5-3_exonuclease_C_sf"/>
</dbReference>
<dbReference type="PANTHER" id="PTHR42646">
    <property type="entry name" value="FLAP ENDONUCLEASE XNI"/>
    <property type="match status" value="1"/>
</dbReference>
<evidence type="ECO:0000313" key="7">
    <source>
        <dbReference type="EMBL" id="MBC8334442.1"/>
    </source>
</evidence>
<keyword evidence="3" id="KW-0238">DNA-binding</keyword>
<dbReference type="GO" id="GO:0003677">
    <property type="term" value="F:DNA binding"/>
    <property type="evidence" value="ECO:0007669"/>
    <property type="project" value="UniProtKB-KW"/>
</dbReference>
<evidence type="ECO:0000256" key="1">
    <source>
        <dbReference type="ARBA" id="ARBA00022722"/>
    </source>
</evidence>
<dbReference type="FunFam" id="1.10.150.20:FF:000003">
    <property type="entry name" value="DNA polymerase I"/>
    <property type="match status" value="1"/>
</dbReference>
<dbReference type="GO" id="GO:0008409">
    <property type="term" value="F:5'-3' exonuclease activity"/>
    <property type="evidence" value="ECO:0007669"/>
    <property type="project" value="InterPro"/>
</dbReference>
<evidence type="ECO:0000313" key="8">
    <source>
        <dbReference type="Proteomes" id="UP000614469"/>
    </source>
</evidence>
<dbReference type="InterPro" id="IPR038969">
    <property type="entry name" value="FEN"/>
</dbReference>
<dbReference type="EMBL" id="JACNJN010000066">
    <property type="protein sequence ID" value="MBC8334442.1"/>
    <property type="molecule type" value="Genomic_DNA"/>
</dbReference>
<evidence type="ECO:0000256" key="2">
    <source>
        <dbReference type="ARBA" id="ARBA00022801"/>
    </source>
</evidence>
<sequence>MKIHLIDGTYELFRGFYGPPPRKAPDGREVGATIGLLRSLLALLSNPEVTHLAVAFDHVVESFRNDLFDGYKTGEGIDPDLFAQFHLAEEAVAALGIVVWPMVEFEADDALATAALRFKGDPAVDQVVICSPDKDLAQLVSQNHVVCWDRRREIVYDEAAVLEKYGVGPSSIPDYLALVGDAADGIPGVPGWGAKSSGIVLSKYKYLEKIPAKLEDWEIKVRGAKRLHENLSNHREEAFLYRRLATLRSDVPLTEQPDELKWVCPRENFAKFCQSLGTANLLDQLPK</sequence>
<dbReference type="InterPro" id="IPR008918">
    <property type="entry name" value="HhH2"/>
</dbReference>
<keyword evidence="7" id="KW-0255">Endonuclease</keyword>
<feature type="domain" description="5'-3' exonuclease" evidence="6">
    <location>
        <begin position="1"/>
        <end position="263"/>
    </location>
</feature>
<dbReference type="SMART" id="SM00475">
    <property type="entry name" value="53EXOc"/>
    <property type="match status" value="1"/>
</dbReference>
<dbReference type="InterPro" id="IPR020045">
    <property type="entry name" value="DNA_polI_H3TH"/>
</dbReference>
<organism evidence="7 8">
    <name type="scientific">Candidatus Desulfolinea nitratireducens</name>
    <dbReference type="NCBI Taxonomy" id="2841698"/>
    <lineage>
        <taxon>Bacteria</taxon>
        <taxon>Bacillati</taxon>
        <taxon>Chloroflexota</taxon>
        <taxon>Anaerolineae</taxon>
        <taxon>Anaerolineales</taxon>
        <taxon>Anaerolineales incertae sedis</taxon>
        <taxon>Candidatus Desulfolinea</taxon>
    </lineage>
</organism>
<evidence type="ECO:0000256" key="5">
    <source>
        <dbReference type="ARBA" id="ARBA00050026"/>
    </source>
</evidence>
<keyword evidence="1" id="KW-0540">Nuclease</keyword>
<dbReference type="Pfam" id="PF01367">
    <property type="entry name" value="5_3_exonuc"/>
    <property type="match status" value="1"/>
</dbReference>
<dbReference type="SMART" id="SM00279">
    <property type="entry name" value="HhH2"/>
    <property type="match status" value="1"/>
</dbReference>
<dbReference type="GO" id="GO:0017108">
    <property type="term" value="F:5'-flap endonuclease activity"/>
    <property type="evidence" value="ECO:0007669"/>
    <property type="project" value="InterPro"/>
</dbReference>
<dbReference type="Proteomes" id="UP000614469">
    <property type="component" value="Unassembled WGS sequence"/>
</dbReference>
<keyword evidence="2" id="KW-0378">Hydrolase</keyword>
<dbReference type="Gene3D" id="1.10.150.20">
    <property type="entry name" value="5' to 3' exonuclease, C-terminal subdomain"/>
    <property type="match status" value="1"/>
</dbReference>
<dbReference type="InterPro" id="IPR002421">
    <property type="entry name" value="5-3_exonuclease"/>
</dbReference>
<dbReference type="CDD" id="cd09859">
    <property type="entry name" value="PIN_53EXO"/>
    <property type="match status" value="1"/>
</dbReference>
<dbReference type="CDD" id="cd09898">
    <property type="entry name" value="H3TH_53EXO"/>
    <property type="match status" value="1"/>
</dbReference>
<dbReference type="InterPro" id="IPR029060">
    <property type="entry name" value="PIN-like_dom_sf"/>
</dbReference>
<dbReference type="AlphaFoldDB" id="A0A8J6NIT8"/>
<comment type="caution">
    <text evidence="7">The sequence shown here is derived from an EMBL/GenBank/DDBJ whole genome shotgun (WGS) entry which is preliminary data.</text>
</comment>
<dbReference type="SUPFAM" id="SSF47807">
    <property type="entry name" value="5' to 3' exonuclease, C-terminal subdomain"/>
    <property type="match status" value="1"/>
</dbReference>
<protein>
    <recommendedName>
        <fullName evidence="5">5'-3' exonuclease</fullName>
    </recommendedName>
</protein>
<evidence type="ECO:0000256" key="3">
    <source>
        <dbReference type="ARBA" id="ARBA00023125"/>
    </source>
</evidence>
<reference evidence="7 8" key="1">
    <citation type="submission" date="2020-08" db="EMBL/GenBank/DDBJ databases">
        <title>Bridging the membrane lipid divide: bacteria of the FCB group superphylum have the potential to synthesize archaeal ether lipids.</title>
        <authorList>
            <person name="Villanueva L."/>
            <person name="Von Meijenfeldt F.A.B."/>
            <person name="Westbye A.B."/>
            <person name="Yadav S."/>
            <person name="Hopmans E.C."/>
            <person name="Dutilh B.E."/>
            <person name="Sinninghe Damste J.S."/>
        </authorList>
    </citation>
    <scope>NUCLEOTIDE SEQUENCE [LARGE SCALE GENOMIC DNA]</scope>
    <source>
        <strain evidence="7">NIOZ-UU36</strain>
    </source>
</reference>